<reference evidence="2 3" key="1">
    <citation type="submission" date="2020-08" db="EMBL/GenBank/DDBJ databases">
        <title>Genomic Encyclopedia of Type Strains, Phase IV (KMG-IV): sequencing the most valuable type-strain genomes for metagenomic binning, comparative biology and taxonomic classification.</title>
        <authorList>
            <person name="Goeker M."/>
        </authorList>
    </citation>
    <scope>NUCLEOTIDE SEQUENCE [LARGE SCALE GENOMIC DNA]</scope>
    <source>
        <strain evidence="2 3">YIM 65646</strain>
    </source>
</reference>
<accession>A0A841FU69</accession>
<proteinExistence type="predicted"/>
<dbReference type="RefSeq" id="WP_184791122.1">
    <property type="nucleotide sequence ID" value="NZ_BONT01000008.1"/>
</dbReference>
<dbReference type="Proteomes" id="UP000548476">
    <property type="component" value="Unassembled WGS sequence"/>
</dbReference>
<name>A0A841FU69_9ACTN</name>
<evidence type="ECO:0000313" key="3">
    <source>
        <dbReference type="Proteomes" id="UP000548476"/>
    </source>
</evidence>
<feature type="domain" description="DUF5047" evidence="1">
    <location>
        <begin position="40"/>
        <end position="164"/>
    </location>
</feature>
<dbReference type="EMBL" id="JACHGT010000016">
    <property type="protein sequence ID" value="MBB6038323.1"/>
    <property type="molecule type" value="Genomic_DNA"/>
</dbReference>
<evidence type="ECO:0000259" key="1">
    <source>
        <dbReference type="Pfam" id="PF16466"/>
    </source>
</evidence>
<dbReference type="Pfam" id="PF16466">
    <property type="entry name" value="DUF5047"/>
    <property type="match status" value="1"/>
</dbReference>
<comment type="caution">
    <text evidence="2">The sequence shown here is derived from an EMBL/GenBank/DDBJ whole genome shotgun (WGS) entry which is preliminary data.</text>
</comment>
<keyword evidence="3" id="KW-1185">Reference proteome</keyword>
<dbReference type="AlphaFoldDB" id="A0A841FU69"/>
<protein>
    <recommendedName>
        <fullName evidence="1">DUF5047 domain-containing protein</fullName>
    </recommendedName>
</protein>
<organism evidence="2 3">
    <name type="scientific">Phytomonospora endophytica</name>
    <dbReference type="NCBI Taxonomy" id="714109"/>
    <lineage>
        <taxon>Bacteria</taxon>
        <taxon>Bacillati</taxon>
        <taxon>Actinomycetota</taxon>
        <taxon>Actinomycetes</taxon>
        <taxon>Micromonosporales</taxon>
        <taxon>Micromonosporaceae</taxon>
        <taxon>Phytomonospora</taxon>
    </lineage>
</organism>
<sequence length="390" mass="41856">MIRHSEALAAVIRSSHEVITRADLWHGGRLVRARIPLVEGKVTLSSTEDIRGRLTATIVDPTGDLVPIGAGGLSPYGSQLHVWRGARIPGARSELVSLGWYRIQETKVIESYRQNRAGVWVSGGARIEVEGLDRMSAVQDSRFLAPGKPKRGATCVGELRRLCRGLIPLSTWAVDDEPVPKSLVYEESRLEAVQTLASALDAAAYAGPDGTMIVRELAAGKSSVHTFTGSASGGLLGCAFVTSRDGVYNAVVARGEASDKKAPRQATAYDVTPGAPTRWDGPFGRVPTFYVSKVIKTKAQAEKTARSRMDSLIRGRDREIAITAVPVPWLEPGDVVTVRTPRLEFSGRLLTVDMPLSAAGGAATYTVRALESGITTLDPSEPIEETYRAA</sequence>
<dbReference type="InterPro" id="IPR032490">
    <property type="entry name" value="DUF5047"/>
</dbReference>
<gene>
    <name evidence="2" type="ORF">HNR73_006206</name>
</gene>
<evidence type="ECO:0000313" key="2">
    <source>
        <dbReference type="EMBL" id="MBB6038323.1"/>
    </source>
</evidence>